<proteinExistence type="predicted"/>
<protein>
    <submittedName>
        <fullName evidence="1">Uncharacterized protein</fullName>
    </submittedName>
</protein>
<accession>A0AA46A4C1</accession>
<comment type="caution">
    <text evidence="1">The sequence shown here is derived from an EMBL/GenBank/DDBJ whole genome shotgun (WGS) entry which is preliminary data.</text>
</comment>
<dbReference type="AlphaFoldDB" id="A0AA46A4C1"/>
<gene>
    <name evidence="1" type="ORF">SAMN05421772_101670</name>
</gene>
<dbReference type="RefSeq" id="WP_176011384.1">
    <property type="nucleotide sequence ID" value="NZ_CP067140.1"/>
</dbReference>
<organism evidence="1 2">
    <name type="scientific">Paracoccus saliphilus</name>
    <dbReference type="NCBI Taxonomy" id="405559"/>
    <lineage>
        <taxon>Bacteria</taxon>
        <taxon>Pseudomonadati</taxon>
        <taxon>Pseudomonadota</taxon>
        <taxon>Alphaproteobacteria</taxon>
        <taxon>Rhodobacterales</taxon>
        <taxon>Paracoccaceae</taxon>
        <taxon>Paracoccus</taxon>
    </lineage>
</organism>
<reference evidence="1 2" key="1">
    <citation type="submission" date="2017-01" db="EMBL/GenBank/DDBJ databases">
        <authorList>
            <person name="Varghese N."/>
            <person name="Submissions S."/>
        </authorList>
    </citation>
    <scope>NUCLEOTIDE SEQUENCE [LARGE SCALE GENOMIC DNA]</scope>
    <source>
        <strain evidence="1 2">DSM 18447</strain>
    </source>
</reference>
<evidence type="ECO:0000313" key="2">
    <source>
        <dbReference type="Proteomes" id="UP000186216"/>
    </source>
</evidence>
<evidence type="ECO:0000313" key="1">
    <source>
        <dbReference type="EMBL" id="SIS58919.1"/>
    </source>
</evidence>
<dbReference type="Proteomes" id="UP000186216">
    <property type="component" value="Unassembled WGS sequence"/>
</dbReference>
<dbReference type="EMBL" id="FTOU01000001">
    <property type="protein sequence ID" value="SIS58919.1"/>
    <property type="molecule type" value="Genomic_DNA"/>
</dbReference>
<sequence length="177" mass="19760">MRPALTVDLLAGLLAQPKEAVSLSRWAPKNRPSTLEIKSSVTTNDVTIAGLELYMRCVISQPDEQVTIGLNVETLIGPKCFARVDWRHSSTHINTKVICGEQLRHTDAGRTHFHDPRLYESIEEPMDFIKANLPIAVALVPVPDSYRDLLENCATLLNVRNLPEAPIPPWQPNTSFL</sequence>
<name>A0AA46A4C1_9RHOB</name>